<name>A0A4P9YA76_ROZAC</name>
<dbReference type="Proteomes" id="UP000281549">
    <property type="component" value="Unassembled WGS sequence"/>
</dbReference>
<sequence>MLDILIITPGILPDKFINLVFFEIRSVLKDKTLNILEGDWVSPGGSSSLTIICNGRDVTKAMIVESWKINDCINLCAYVLERRHIVFA</sequence>
<protein>
    <submittedName>
        <fullName evidence="1">Uncharacterized protein</fullName>
    </submittedName>
</protein>
<evidence type="ECO:0000313" key="2">
    <source>
        <dbReference type="Proteomes" id="UP000281549"/>
    </source>
</evidence>
<gene>
    <name evidence="1" type="ORF">ROZALSC1DRAFT_31795</name>
</gene>
<reference evidence="2" key="1">
    <citation type="journal article" date="2018" name="Nat. Microbiol.">
        <title>Leveraging single-cell genomics to expand the fungal tree of life.</title>
        <authorList>
            <person name="Ahrendt S.R."/>
            <person name="Quandt C.A."/>
            <person name="Ciobanu D."/>
            <person name="Clum A."/>
            <person name="Salamov A."/>
            <person name="Andreopoulos B."/>
            <person name="Cheng J.F."/>
            <person name="Woyke T."/>
            <person name="Pelin A."/>
            <person name="Henrissat B."/>
            <person name="Reynolds N.K."/>
            <person name="Benny G.L."/>
            <person name="Smith M.E."/>
            <person name="James T.Y."/>
            <person name="Grigoriev I.V."/>
        </authorList>
    </citation>
    <scope>NUCLEOTIDE SEQUENCE [LARGE SCALE GENOMIC DNA]</scope>
    <source>
        <strain evidence="2">CSF55</strain>
    </source>
</reference>
<dbReference type="EMBL" id="ML006944">
    <property type="protein sequence ID" value="RKP16133.1"/>
    <property type="molecule type" value="Genomic_DNA"/>
</dbReference>
<organism evidence="1 2">
    <name type="scientific">Rozella allomycis (strain CSF55)</name>
    <dbReference type="NCBI Taxonomy" id="988480"/>
    <lineage>
        <taxon>Eukaryota</taxon>
        <taxon>Fungi</taxon>
        <taxon>Fungi incertae sedis</taxon>
        <taxon>Cryptomycota</taxon>
        <taxon>Cryptomycota incertae sedis</taxon>
        <taxon>Rozella</taxon>
    </lineage>
</organism>
<accession>A0A4P9YA76</accession>
<evidence type="ECO:0000313" key="1">
    <source>
        <dbReference type="EMBL" id="RKP16133.1"/>
    </source>
</evidence>
<dbReference type="AlphaFoldDB" id="A0A4P9YA76"/>
<proteinExistence type="predicted"/>